<reference evidence="2 3" key="1">
    <citation type="journal article" date="2011" name="J. Bacteriol.">
        <title>Complete genome sequence of Burkholderia rhizoxinica, an endosymbiont of Rhizopus microsporus.</title>
        <authorList>
            <person name="Lackner G."/>
            <person name="Moebius N."/>
            <person name="Partida-Martinez L."/>
            <person name="Hertweck C."/>
        </authorList>
    </citation>
    <scope>NUCLEOTIDE SEQUENCE [LARGE SCALE GENOMIC DNA]</scope>
    <source>
        <strain evidence="3">DSM 19002 / CIP 109453 / HKI 454</strain>
    </source>
</reference>
<dbReference type="AlphaFoldDB" id="E5AS90"/>
<dbReference type="HOGENOM" id="CLU_2913651_0_0_4"/>
<gene>
    <name evidence="2" type="ordered locus">RBRH_03847</name>
</gene>
<evidence type="ECO:0000313" key="3">
    <source>
        <dbReference type="Proteomes" id="UP000007437"/>
    </source>
</evidence>
<dbReference type="STRING" id="882378.RBRH_03847"/>
<evidence type="ECO:0000313" key="2">
    <source>
        <dbReference type="EMBL" id="CBW75472.1"/>
    </source>
</evidence>
<evidence type="ECO:0000256" key="1">
    <source>
        <dbReference type="SAM" id="MobiDB-lite"/>
    </source>
</evidence>
<proteinExistence type="predicted"/>
<protein>
    <submittedName>
        <fullName evidence="2">Uncharacterized protein</fullName>
    </submittedName>
</protein>
<organism evidence="2 3">
    <name type="scientific">Mycetohabitans rhizoxinica (strain DSM 19002 / CIP 109453 / HKI 454)</name>
    <name type="common">Paraburkholderia rhizoxinica</name>
    <dbReference type="NCBI Taxonomy" id="882378"/>
    <lineage>
        <taxon>Bacteria</taxon>
        <taxon>Pseudomonadati</taxon>
        <taxon>Pseudomonadota</taxon>
        <taxon>Betaproteobacteria</taxon>
        <taxon>Burkholderiales</taxon>
        <taxon>Burkholderiaceae</taxon>
        <taxon>Mycetohabitans</taxon>
    </lineage>
</organism>
<dbReference type="KEGG" id="brh:RBRH_03847"/>
<feature type="region of interest" description="Disordered" evidence="1">
    <location>
        <begin position="1"/>
        <end position="20"/>
    </location>
</feature>
<dbReference type="Proteomes" id="UP000007437">
    <property type="component" value="Chromosome"/>
</dbReference>
<feature type="region of interest" description="Disordered" evidence="1">
    <location>
        <begin position="29"/>
        <end position="61"/>
    </location>
</feature>
<accession>E5AS90</accession>
<sequence>MGQVGGVANEPCHGSARLIGKSVLPERGAWHAGGRHRAATPTGADHSPVDFSVVETDSSLL</sequence>
<dbReference type="EMBL" id="FR687359">
    <property type="protein sequence ID" value="CBW75472.1"/>
    <property type="molecule type" value="Genomic_DNA"/>
</dbReference>
<name>E5AS90_MYCRK</name>